<organism evidence="2 3">
    <name type="scientific">Halosaccharopolyspora lacisalsi</name>
    <dbReference type="NCBI Taxonomy" id="1000566"/>
    <lineage>
        <taxon>Bacteria</taxon>
        <taxon>Bacillati</taxon>
        <taxon>Actinomycetota</taxon>
        <taxon>Actinomycetes</taxon>
        <taxon>Pseudonocardiales</taxon>
        <taxon>Pseudonocardiaceae</taxon>
        <taxon>Halosaccharopolyspora</taxon>
    </lineage>
</organism>
<dbReference type="AlphaFoldDB" id="A0A839DYD5"/>
<dbReference type="RefSeq" id="WP_182545016.1">
    <property type="nucleotide sequence ID" value="NZ_JACGWZ010000004.1"/>
</dbReference>
<protein>
    <recommendedName>
        <fullName evidence="4">Peptide chain release factor 1</fullName>
    </recommendedName>
</protein>
<dbReference type="InterPro" id="IPR042226">
    <property type="entry name" value="eFR1_2_sf"/>
</dbReference>
<gene>
    <name evidence="2" type="ORF">FHX42_003105</name>
</gene>
<evidence type="ECO:0000313" key="2">
    <source>
        <dbReference type="EMBL" id="MBA8825739.1"/>
    </source>
</evidence>
<evidence type="ECO:0000313" key="3">
    <source>
        <dbReference type="Proteomes" id="UP000569329"/>
    </source>
</evidence>
<name>A0A839DYD5_9PSEU</name>
<keyword evidence="3" id="KW-1185">Reference proteome</keyword>
<feature type="region of interest" description="Disordered" evidence="1">
    <location>
        <begin position="143"/>
        <end position="169"/>
    </location>
</feature>
<dbReference type="Pfam" id="PF18844">
    <property type="entry name" value="baeRF_family2"/>
    <property type="match status" value="1"/>
</dbReference>
<dbReference type="Proteomes" id="UP000569329">
    <property type="component" value="Unassembled WGS sequence"/>
</dbReference>
<evidence type="ECO:0008006" key="4">
    <source>
        <dbReference type="Google" id="ProtNLM"/>
    </source>
</evidence>
<dbReference type="Gene3D" id="3.30.420.60">
    <property type="entry name" value="eRF1 domain 2"/>
    <property type="match status" value="1"/>
</dbReference>
<dbReference type="InterPro" id="IPR040701">
    <property type="entry name" value="Bact_RF_family2"/>
</dbReference>
<comment type="caution">
    <text evidence="2">The sequence shown here is derived from an EMBL/GenBank/DDBJ whole genome shotgun (WGS) entry which is preliminary data.</text>
</comment>
<accession>A0A839DYD5</accession>
<evidence type="ECO:0000256" key="1">
    <source>
        <dbReference type="SAM" id="MobiDB-lite"/>
    </source>
</evidence>
<sequence length="380" mass="41132">MKLGFLQGVYEHDGPFATVYLDTSADTEEAAQAIDLRWRSARQQLAERGADELTLQTLAGALSDHQWRTGQRGRLLVASQGRVVFSDELPQPPTDFSDDERAGFGALPHLMPYLRMRGARIPYVVAVVDHEGADITTVNAARESTDTEVHGSGGHPIRKTPSPGMSNERGHQRAVEEHWARNAADVAAEIDDRALSAGAERIVLAGTEQQRGLVHERLRKKLQDMVMTTGAGHRDRKASDEVLQQEVSESIRSAVEAREAETIQEFERERGEHDRAVHGWQSVVGALQRGQVRTLLRASSGVGGEFETLRIGPAANEVAVNGTELERMGVDGITTVPADAAVVRALVGTDAELVFVDPGKVELDGGIGAVLRYSDVSTAG</sequence>
<dbReference type="EMBL" id="JACGWZ010000004">
    <property type="protein sequence ID" value="MBA8825739.1"/>
    <property type="molecule type" value="Genomic_DNA"/>
</dbReference>
<reference evidence="2 3" key="1">
    <citation type="submission" date="2020-07" db="EMBL/GenBank/DDBJ databases">
        <title>Sequencing the genomes of 1000 actinobacteria strains.</title>
        <authorList>
            <person name="Klenk H.-P."/>
        </authorList>
    </citation>
    <scope>NUCLEOTIDE SEQUENCE [LARGE SCALE GENOMIC DNA]</scope>
    <source>
        <strain evidence="2 3">DSM 45975</strain>
    </source>
</reference>
<proteinExistence type="predicted"/>